<dbReference type="Proteomes" id="UP001261871">
    <property type="component" value="Unassembled WGS sequence"/>
</dbReference>
<sequence>MEVISESSASAIINAALETIDLKEWLFTLKSHEYQACSQAHIAAGSSISANGKRMSINVEQVADNLLVQNYIEEVGEKNHCRVNSISDSFSPSGKTKLGIIWELKVEKRTDSSCEFINQVKVLMTDEFSSLLKAAGITDLNPVKAIMEQNLSAHNQEETPLFAKDIESKALSGIWV</sequence>
<keyword evidence="2" id="KW-1185">Reference proteome</keyword>
<evidence type="ECO:0000313" key="2">
    <source>
        <dbReference type="Proteomes" id="UP001261871"/>
    </source>
</evidence>
<evidence type="ECO:0008006" key="3">
    <source>
        <dbReference type="Google" id="ProtNLM"/>
    </source>
</evidence>
<gene>
    <name evidence="1" type="ORF">J2W95_002423</name>
</gene>
<reference evidence="1 2" key="1">
    <citation type="submission" date="2023-07" db="EMBL/GenBank/DDBJ databases">
        <title>Sorghum-associated microbial communities from plants grown in Nebraska, USA.</title>
        <authorList>
            <person name="Schachtman D."/>
        </authorList>
    </citation>
    <scope>NUCLEOTIDE SEQUENCE [LARGE SCALE GENOMIC DNA]</scope>
    <source>
        <strain evidence="1 2">BE124</strain>
    </source>
</reference>
<name>A0ABU1S3Y5_9FLAO</name>
<dbReference type="EMBL" id="JAVDTX010000005">
    <property type="protein sequence ID" value="MDR6845713.1"/>
    <property type="molecule type" value="Genomic_DNA"/>
</dbReference>
<accession>A0ABU1S3Y5</accession>
<comment type="caution">
    <text evidence="1">The sequence shown here is derived from an EMBL/GenBank/DDBJ whole genome shotgun (WGS) entry which is preliminary data.</text>
</comment>
<proteinExistence type="predicted"/>
<protein>
    <recommendedName>
        <fullName evidence="3">Polyketide cyclase / dehydrase and lipid transport</fullName>
    </recommendedName>
</protein>
<evidence type="ECO:0000313" key="1">
    <source>
        <dbReference type="EMBL" id="MDR6845713.1"/>
    </source>
</evidence>
<organism evidence="1 2">
    <name type="scientific">Flavobacterium granuli</name>
    <dbReference type="NCBI Taxonomy" id="280093"/>
    <lineage>
        <taxon>Bacteria</taxon>
        <taxon>Pseudomonadati</taxon>
        <taxon>Bacteroidota</taxon>
        <taxon>Flavobacteriia</taxon>
        <taxon>Flavobacteriales</taxon>
        <taxon>Flavobacteriaceae</taxon>
        <taxon>Flavobacterium</taxon>
    </lineage>
</organism>
<dbReference type="RefSeq" id="WP_310007253.1">
    <property type="nucleotide sequence ID" value="NZ_JAVDTX010000005.1"/>
</dbReference>